<comment type="caution">
    <text evidence="3">The sequence shown here is derived from an EMBL/GenBank/DDBJ whole genome shotgun (WGS) entry which is preliminary data.</text>
</comment>
<evidence type="ECO:0000313" key="4">
    <source>
        <dbReference type="Proteomes" id="UP000284706"/>
    </source>
</evidence>
<dbReference type="Proteomes" id="UP000284706">
    <property type="component" value="Unassembled WGS sequence"/>
</dbReference>
<feature type="domain" description="DUF6532" evidence="2">
    <location>
        <begin position="238"/>
        <end position="426"/>
    </location>
</feature>
<protein>
    <recommendedName>
        <fullName evidence="2">DUF6532 domain-containing protein</fullName>
    </recommendedName>
</protein>
<dbReference type="OrthoDB" id="3244572at2759"/>
<feature type="compositionally biased region" description="Basic and acidic residues" evidence="1">
    <location>
        <begin position="20"/>
        <end position="35"/>
    </location>
</feature>
<evidence type="ECO:0000313" key="3">
    <source>
        <dbReference type="EMBL" id="PPQ82935.1"/>
    </source>
</evidence>
<name>A0A409WWP7_9AGAR</name>
<dbReference type="STRING" id="231916.A0A409WWP7"/>
<accession>A0A409WWP7</accession>
<keyword evidence="4" id="KW-1185">Reference proteome</keyword>
<sequence>MGKRKDREASASEASGDESPDNKENLEALLKKLEQLQKQVNKLKRQERKKAKNSSSRSSDDEASAESEEEMIPRAFSSSVQPLTPISVPNGSARKVELRRVGSAAPPRPAPRLSSNAFKNLPSPSDDISGPGSSPTPGARPCVPALTVAAAAPVTVANVAAANVAAAGVPAAAAVAVAATVVGTPPTAAAVAASQVATASPTAEEALKVPQLRTDANHNPKKPKAGDFEDTVNALIIRAAYEYEALVSTENFFPDTALRNRWAHSTWKSAGEAADLKYQMISAISLLLRKRGTRIRGHVLTKIRQCLVLFGFENKANPATKMKNEMLYQKLKKDSCFHYKDIEARKGFAEGKIVSDCLKATWFEDKDSQGVVFSTLFNPVPAETIAAILTVIDFCLDEWSTGVQVKATMWEKDVIARHKVFREDVNKWCATNKNVTTSIRTKIRDAGAVDDAVVVSTLDKDMLEQMKDELEGRTGETDSEAEE</sequence>
<reference evidence="3 4" key="1">
    <citation type="journal article" date="2018" name="Evol. Lett.">
        <title>Horizontal gene cluster transfer increased hallucinogenic mushroom diversity.</title>
        <authorList>
            <person name="Reynolds H.T."/>
            <person name="Vijayakumar V."/>
            <person name="Gluck-Thaler E."/>
            <person name="Korotkin H.B."/>
            <person name="Matheny P.B."/>
            <person name="Slot J.C."/>
        </authorList>
    </citation>
    <scope>NUCLEOTIDE SEQUENCE [LARGE SCALE GENOMIC DNA]</scope>
    <source>
        <strain evidence="3 4">SRW20</strain>
    </source>
</reference>
<feature type="compositionally biased region" description="Basic and acidic residues" evidence="1">
    <location>
        <begin position="1"/>
        <end position="10"/>
    </location>
</feature>
<evidence type="ECO:0000259" key="2">
    <source>
        <dbReference type="Pfam" id="PF20149"/>
    </source>
</evidence>
<organism evidence="3 4">
    <name type="scientific">Gymnopilus dilepis</name>
    <dbReference type="NCBI Taxonomy" id="231916"/>
    <lineage>
        <taxon>Eukaryota</taxon>
        <taxon>Fungi</taxon>
        <taxon>Dikarya</taxon>
        <taxon>Basidiomycota</taxon>
        <taxon>Agaricomycotina</taxon>
        <taxon>Agaricomycetes</taxon>
        <taxon>Agaricomycetidae</taxon>
        <taxon>Agaricales</taxon>
        <taxon>Agaricineae</taxon>
        <taxon>Hymenogastraceae</taxon>
        <taxon>Gymnopilus</taxon>
    </lineage>
</organism>
<feature type="compositionally biased region" description="Polar residues" evidence="1">
    <location>
        <begin position="76"/>
        <end position="90"/>
    </location>
</feature>
<dbReference type="AlphaFoldDB" id="A0A409WWP7"/>
<proteinExistence type="predicted"/>
<dbReference type="InterPro" id="IPR045341">
    <property type="entry name" value="DUF6532"/>
</dbReference>
<feature type="compositionally biased region" description="Basic residues" evidence="1">
    <location>
        <begin position="41"/>
        <end position="52"/>
    </location>
</feature>
<dbReference type="InParanoid" id="A0A409WWP7"/>
<feature type="compositionally biased region" description="Acidic residues" evidence="1">
    <location>
        <begin position="61"/>
        <end position="70"/>
    </location>
</feature>
<gene>
    <name evidence="3" type="ORF">CVT26_004942</name>
</gene>
<dbReference type="Pfam" id="PF20149">
    <property type="entry name" value="DUF6532"/>
    <property type="match status" value="1"/>
</dbReference>
<feature type="region of interest" description="Disordered" evidence="1">
    <location>
        <begin position="1"/>
        <end position="139"/>
    </location>
</feature>
<feature type="compositionally biased region" description="Low complexity" evidence="1">
    <location>
        <begin position="101"/>
        <end position="139"/>
    </location>
</feature>
<evidence type="ECO:0000256" key="1">
    <source>
        <dbReference type="SAM" id="MobiDB-lite"/>
    </source>
</evidence>
<dbReference type="EMBL" id="NHYE01004683">
    <property type="protein sequence ID" value="PPQ82935.1"/>
    <property type="molecule type" value="Genomic_DNA"/>
</dbReference>